<evidence type="ECO:0000313" key="3">
    <source>
        <dbReference type="Proteomes" id="UP001597118"/>
    </source>
</evidence>
<accession>A0ABW4IDF3</accession>
<dbReference type="EMBL" id="JBHUDG010000015">
    <property type="protein sequence ID" value="MFD1630263.1"/>
    <property type="molecule type" value="Genomic_DNA"/>
</dbReference>
<proteinExistence type="predicted"/>
<dbReference type="RefSeq" id="WP_379662639.1">
    <property type="nucleotide sequence ID" value="NZ_JBHUDG010000015.1"/>
</dbReference>
<organism evidence="2 3">
    <name type="scientific">Pseudopedobacter beijingensis</name>
    <dbReference type="NCBI Taxonomy" id="1207056"/>
    <lineage>
        <taxon>Bacteria</taxon>
        <taxon>Pseudomonadati</taxon>
        <taxon>Bacteroidota</taxon>
        <taxon>Sphingobacteriia</taxon>
        <taxon>Sphingobacteriales</taxon>
        <taxon>Sphingobacteriaceae</taxon>
        <taxon>Pseudopedobacter</taxon>
    </lineage>
</organism>
<sequence>MRKLIFTIFIFCALAVNAQNNIPSAQVGQTYGEVITADNAIDLGKLSKVLAASDTPFKGKIEGKVVEVCKKKGCFIKVKQADAEPIMVKFKDYGFFMPQDIVGKTIVMDGEASVKVTSVERLKHYAEDAGKSAEEINKITEPKRAINILASGVVVK</sequence>
<evidence type="ECO:0000256" key="1">
    <source>
        <dbReference type="SAM" id="SignalP"/>
    </source>
</evidence>
<dbReference type="Pfam" id="PF16267">
    <property type="entry name" value="DUF4920"/>
    <property type="match status" value="1"/>
</dbReference>
<comment type="caution">
    <text evidence="2">The sequence shown here is derived from an EMBL/GenBank/DDBJ whole genome shotgun (WGS) entry which is preliminary data.</text>
</comment>
<evidence type="ECO:0000313" key="2">
    <source>
        <dbReference type="EMBL" id="MFD1630263.1"/>
    </source>
</evidence>
<protein>
    <submittedName>
        <fullName evidence="2">DUF4920 domain-containing protein</fullName>
    </submittedName>
</protein>
<dbReference type="Proteomes" id="UP001597118">
    <property type="component" value="Unassembled WGS sequence"/>
</dbReference>
<feature type="signal peptide" evidence="1">
    <location>
        <begin position="1"/>
        <end position="18"/>
    </location>
</feature>
<reference evidence="3" key="1">
    <citation type="journal article" date="2019" name="Int. J. Syst. Evol. Microbiol.">
        <title>The Global Catalogue of Microorganisms (GCM) 10K type strain sequencing project: providing services to taxonomists for standard genome sequencing and annotation.</title>
        <authorList>
            <consortium name="The Broad Institute Genomics Platform"/>
            <consortium name="The Broad Institute Genome Sequencing Center for Infectious Disease"/>
            <person name="Wu L."/>
            <person name="Ma J."/>
        </authorList>
    </citation>
    <scope>NUCLEOTIDE SEQUENCE [LARGE SCALE GENOMIC DNA]</scope>
    <source>
        <strain evidence="3">CCUG 53762</strain>
    </source>
</reference>
<name>A0ABW4IDF3_9SPHI</name>
<keyword evidence="1" id="KW-0732">Signal</keyword>
<dbReference type="InterPro" id="IPR032577">
    <property type="entry name" value="DUF4920"/>
</dbReference>
<gene>
    <name evidence="2" type="ORF">ACFSAH_10265</name>
</gene>
<feature type="chain" id="PRO_5045654765" evidence="1">
    <location>
        <begin position="19"/>
        <end position="156"/>
    </location>
</feature>
<keyword evidence="3" id="KW-1185">Reference proteome</keyword>